<dbReference type="PROSITE" id="PS00477">
    <property type="entry name" value="ALPHA_2_MACROGLOBULIN"/>
    <property type="match status" value="1"/>
</dbReference>
<keyword evidence="5 13" id="KW-0732">Signal</keyword>
<dbReference type="PANTHER" id="PTHR11412:SF171">
    <property type="entry name" value="PREGNANCY ZONE PROTEIN-LIKE PROTEIN"/>
    <property type="match status" value="1"/>
</dbReference>
<dbReference type="InterPro" id="IPR040839">
    <property type="entry name" value="MG4"/>
</dbReference>
<evidence type="ECO:0000256" key="3">
    <source>
        <dbReference type="ARBA" id="ARBA00022525"/>
    </source>
</evidence>
<dbReference type="Pfam" id="PF07677">
    <property type="entry name" value="A2M_recep"/>
    <property type="match status" value="1"/>
</dbReference>
<dbReference type="Pfam" id="PF01835">
    <property type="entry name" value="MG2"/>
    <property type="match status" value="1"/>
</dbReference>
<organism evidence="17">
    <name type="scientific">Hasarius adansoni</name>
    <dbReference type="NCBI Taxonomy" id="243517"/>
    <lineage>
        <taxon>Eukaryota</taxon>
        <taxon>Metazoa</taxon>
        <taxon>Ecdysozoa</taxon>
        <taxon>Arthropoda</taxon>
        <taxon>Chelicerata</taxon>
        <taxon>Arachnida</taxon>
        <taxon>Araneae</taxon>
        <taxon>Araneomorphae</taxon>
        <taxon>Entelegynae</taxon>
        <taxon>Dionycha</taxon>
        <taxon>Salticidae</taxon>
        <taxon>Salticinae</taxon>
        <taxon>Salticoida</taxon>
        <taxon>Hasariini</taxon>
        <taxon>Hasarius</taxon>
    </lineage>
</organism>
<dbReference type="Gene3D" id="2.60.40.1940">
    <property type="match status" value="1"/>
</dbReference>
<dbReference type="SMART" id="SM01360">
    <property type="entry name" value="A2M"/>
    <property type="match status" value="1"/>
</dbReference>
<dbReference type="Pfam" id="PF17789">
    <property type="entry name" value="MG4"/>
    <property type="match status" value="1"/>
</dbReference>
<evidence type="ECO:0000256" key="11">
    <source>
        <dbReference type="ARBA" id="ARBA00078071"/>
    </source>
</evidence>
<dbReference type="Gene3D" id="6.20.50.160">
    <property type="match status" value="1"/>
</dbReference>
<dbReference type="InterPro" id="IPR008930">
    <property type="entry name" value="Terpenoid_cyclase/PrenylTrfase"/>
</dbReference>
<feature type="compositionally biased region" description="Basic and acidic residues" evidence="12">
    <location>
        <begin position="443"/>
        <end position="454"/>
    </location>
</feature>
<evidence type="ECO:0000256" key="1">
    <source>
        <dbReference type="ARBA" id="ARBA00004613"/>
    </source>
</evidence>
<feature type="chain" id="PRO_5002418540" description="TEP1-F" evidence="13">
    <location>
        <begin position="20"/>
        <end position="1520"/>
    </location>
</feature>
<feature type="domain" description="Alpha-2-macroglobulin" evidence="15">
    <location>
        <begin position="812"/>
        <end position="902"/>
    </location>
</feature>
<dbReference type="InterPro" id="IPR036595">
    <property type="entry name" value="A-macroglobulin_rcpt-bd_sf"/>
</dbReference>
<evidence type="ECO:0000256" key="9">
    <source>
        <dbReference type="ARBA" id="ARBA00057615"/>
    </source>
</evidence>
<dbReference type="FunFam" id="2.60.40.1930:FF:000001">
    <property type="entry name" value="CD109 isoform 3"/>
    <property type="match status" value="1"/>
</dbReference>
<feature type="signal peptide" evidence="13">
    <location>
        <begin position="1"/>
        <end position="19"/>
    </location>
</feature>
<dbReference type="InterPro" id="IPR009048">
    <property type="entry name" value="A-macroglobulin_rcpt-bd"/>
</dbReference>
<keyword evidence="8" id="KW-0325">Glycoprotein</keyword>
<keyword evidence="6" id="KW-0722">Serine protease inhibitor</keyword>
<sequence length="1520" mass="170153">MGIHSIVWTIVSFLYLINAETECKKDGYIFTCPRSLKTGASNQMQLRRYGELDAGEFKITVTYMNSINQNETIATEQTFDIPEGEADTLMTVFLEPIENYVFNGKVTINGTFDDYVIGGVEKVYFSSSRDDIVFIQTDKPLYKEGQTVKFRVLRVDKTLRPSVKDQASIWVEDPAGTRLFQWKNISMERGMKQFEFPLADEPVLGNWKISVSFQGEVTTTTFEVKQYVLPTFDVKITLPSFVLSNAEEIPITVCAKYTYGKPVKGVLRLNTSLEMFSWGDEKFPTIEYEGKINGCFDYVINVSMVETEDYYRYRRIQIVASVEESGTGIERNETQYVQRQYSPLSLSFNRDQKQFYKPGLPYNGKLFVKNPDDTPAADEGIQLCYTVNKERVVMDGMWKATRTVKFCQNYTSDDNGVIEFVIPRQNTDSIDINVEAKSLKYAKDNQKSGTHREGSLNQPQTSMSLSPWYSPSGSFIQLQQVQETLLCGTKNTLKVLFTSAEDEDYTFYYQVLKQGRVVKKGSIEKSFSTKDDVADLYEDEYKVIDDVEMQIVPPVDQSEIPKSSEPKEEECKSAKEARYVPPVGEVDIDLDIDASWSPTFHLLVYYIRDDRETIADSQKFNVEKCFKNQVKLQFGDDVKQPGTKTSIRVTSSPNSLCGLKVVDKSVALMNSEDQLTPEKVFRALESLDTSMYYGINHCNEKIRQPGLYSASSKYLPRPPQPWSSSSYEDSLAAFENAGFLVISDLILFTRPCKSRGGGGNIAYETGYGGAVAMASTARRPPASPAMAPVAADKMGEFSTKSVVDVRDYFPETWLFDLKLTEEDGVYLAKEKLPHTITEWVGSAVCINDEDGLGLSNTTSIKGFQAFFISMTLPYSVIRGESFWITISVFSYVEDPLPITVTLDNLEGFEIVSESIDGDICVQPGSSNNLKIQLKGKTLGSNNITVHAESASSSDVCGSDSISDAVAKDSIRKPVIVEAEGWPVEEIESVLFCPKDEENDVFKKTLTLNEPEDVVPDSSRAYLDCSGNVLGKCLDNLENLVSLPTGCGEQNMVKFAPNVVAMKMLINTNQLSDKTKDRIVRNLNTGSQRQMKFKHPDGSFSAFGTRDKQGSMFLTAFVLRYFSEASQYITIDNATISEMQKWITSKQKDDGCFPDVGKIIDRGFQGAIEKDKSDGTITAYVLASLRISNYQNQTVLDKALSCLSNSQDSSLYATFLYAYAEALSDKKDSAKERIESAKDRAITKGKEVYYHDVNATKSQDIETSSYAILSILNSDGSASDALPIVQYLTKNMNPRGGFFSTQDTCVGLEALGQFSEMTFKDEVDITITATGDIEKNIEITEDEKLLVKRYKVNEVPSEINIEATGSGCAVIQQIFRYNSKTSPEKRSFHLEALGKCSDDDCKKATISLSFSYIPEGKKTGMSVLEVKMVTGMSPVKDSLEKLLGDKRSKVMRYDVEDNTVVMYFNQVENEEMNIAFDVEKVVEVENTQPGIVKLYDYYNRDVSSSTNYSFCGKSESCSTEP</sequence>
<dbReference type="SUPFAM" id="SSF49410">
    <property type="entry name" value="Alpha-macroglobulin receptor domain"/>
    <property type="match status" value="1"/>
</dbReference>
<feature type="domain" description="Alpha-2-macroglobulin bait region" evidence="14">
    <location>
        <begin position="476"/>
        <end position="669"/>
    </location>
</feature>
<dbReference type="Gene3D" id="2.60.40.1930">
    <property type="match status" value="3"/>
</dbReference>
<dbReference type="InterPro" id="IPR002890">
    <property type="entry name" value="MG2"/>
</dbReference>
<evidence type="ECO:0000259" key="15">
    <source>
        <dbReference type="SMART" id="SM01360"/>
    </source>
</evidence>
<dbReference type="GO" id="GO:0004867">
    <property type="term" value="F:serine-type endopeptidase inhibitor activity"/>
    <property type="evidence" value="ECO:0007669"/>
    <property type="project" value="UniProtKB-KW"/>
</dbReference>
<dbReference type="InterPro" id="IPR041555">
    <property type="entry name" value="MG3"/>
</dbReference>
<dbReference type="Gene3D" id="2.60.40.690">
    <property type="entry name" value="Alpha-macroglobulin, receptor-binding domain"/>
    <property type="match status" value="1"/>
</dbReference>
<evidence type="ECO:0000256" key="2">
    <source>
        <dbReference type="ARBA" id="ARBA00010952"/>
    </source>
</evidence>
<dbReference type="Pfam" id="PF17791">
    <property type="entry name" value="MG3"/>
    <property type="match status" value="1"/>
</dbReference>
<comment type="function">
    <text evidence="9">Binds covalently through a thioester bond to the pathogen surface resulting in pathogen clearance.</text>
</comment>
<dbReference type="SUPFAM" id="SSF81296">
    <property type="entry name" value="E set domains"/>
    <property type="match status" value="1"/>
</dbReference>
<keyword evidence="3" id="KW-0964">Secreted</keyword>
<keyword evidence="4" id="KW-0646">Protease inhibitor</keyword>
<dbReference type="Gene3D" id="2.60.120.1540">
    <property type="match status" value="1"/>
</dbReference>
<dbReference type="InterPro" id="IPR001599">
    <property type="entry name" value="Macroglobln_a2"/>
</dbReference>
<evidence type="ECO:0000256" key="7">
    <source>
        <dbReference type="ARBA" id="ARBA00023157"/>
    </source>
</evidence>
<reference evidence="17" key="1">
    <citation type="journal article" date="2015" name="Dev. Comp. Immunol.">
        <title>Evolution of the complement system in protostomes revealed by de novo transcriptome analysis of six species of Arthropoda.</title>
        <authorList>
            <person name="Sekiguchi R."/>
            <person name="Nonaka M."/>
        </authorList>
    </citation>
    <scope>NUCLEOTIDE SEQUENCE</scope>
</reference>
<dbReference type="Pfam" id="PF07678">
    <property type="entry name" value="TED_complement"/>
    <property type="match status" value="1"/>
</dbReference>
<evidence type="ECO:0000256" key="10">
    <source>
        <dbReference type="ARBA" id="ARBA00063781"/>
    </source>
</evidence>
<dbReference type="InterPro" id="IPR013783">
    <property type="entry name" value="Ig-like_fold"/>
</dbReference>
<evidence type="ECO:0000256" key="6">
    <source>
        <dbReference type="ARBA" id="ARBA00022900"/>
    </source>
</evidence>
<dbReference type="Gene3D" id="1.50.10.20">
    <property type="match status" value="1"/>
</dbReference>
<dbReference type="SMART" id="SM01359">
    <property type="entry name" value="A2M_N_2"/>
    <property type="match status" value="1"/>
</dbReference>
<comment type="similarity">
    <text evidence="2">Belongs to the protease inhibitor I39 (alpha-2-macroglobulin) family.</text>
</comment>
<accession>A0A0E4B9N4</accession>
<dbReference type="InterPro" id="IPR047565">
    <property type="entry name" value="Alpha-macroglob_thiol-ester_cl"/>
</dbReference>
<dbReference type="InterPro" id="IPR011626">
    <property type="entry name" value="Alpha-macroglobulin_TED"/>
</dbReference>
<gene>
    <name evidence="17" type="primary">A2M2</name>
</gene>
<keyword evidence="7" id="KW-1015">Disulfide bond</keyword>
<evidence type="ECO:0000259" key="16">
    <source>
        <dbReference type="SMART" id="SM01361"/>
    </source>
</evidence>
<proteinExistence type="evidence at transcript level"/>
<evidence type="ECO:0000313" key="17">
    <source>
        <dbReference type="EMBL" id="BAR45588.1"/>
    </source>
</evidence>
<dbReference type="SUPFAM" id="SSF48239">
    <property type="entry name" value="Terpenoid cyclases/Protein prenyltransferases"/>
    <property type="match status" value="1"/>
</dbReference>
<evidence type="ECO:0000256" key="4">
    <source>
        <dbReference type="ARBA" id="ARBA00022690"/>
    </source>
</evidence>
<evidence type="ECO:0000259" key="14">
    <source>
        <dbReference type="SMART" id="SM01359"/>
    </source>
</evidence>
<dbReference type="InterPro" id="IPR011625">
    <property type="entry name" value="A2M_N_BRD"/>
</dbReference>
<dbReference type="Gene3D" id="2.60.40.10">
    <property type="entry name" value="Immunoglobulins"/>
    <property type="match status" value="2"/>
</dbReference>
<dbReference type="Pfam" id="PF00207">
    <property type="entry name" value="A2M"/>
    <property type="match status" value="1"/>
</dbReference>
<feature type="region of interest" description="Disordered" evidence="12">
    <location>
        <begin position="443"/>
        <end position="463"/>
    </location>
</feature>
<evidence type="ECO:0000256" key="13">
    <source>
        <dbReference type="SAM" id="SignalP"/>
    </source>
</evidence>
<evidence type="ECO:0000256" key="12">
    <source>
        <dbReference type="SAM" id="MobiDB-lite"/>
    </source>
</evidence>
<dbReference type="InterPro" id="IPR014756">
    <property type="entry name" value="Ig_E-set"/>
</dbReference>
<evidence type="ECO:0000256" key="8">
    <source>
        <dbReference type="ARBA" id="ARBA00023180"/>
    </source>
</evidence>
<comment type="subunit">
    <text evidence="10">Heterodimer of a TEP1-N chain and an TEP1-C chain non-covalently linked. Forms a complex composed of TEP1-N and TEP1-C heterodimer, LRIM1 and APL1C; the interaction stabilizes TEP1-N and TEP1-C heterodimer, prevents its binding to tissues while circulating in the hemolymph and protects the thioester bond from hydrolysis. Mature TEP1 and to a lesser extent full-length TEP1 interact with SPCLIP1; the interaction is induced by microbial infection.</text>
</comment>
<dbReference type="SMART" id="SM01361">
    <property type="entry name" value="A2M_recep"/>
    <property type="match status" value="1"/>
</dbReference>
<name>A0A0E4B9N4_9ARAC</name>
<feature type="domain" description="Alpha-macroglobulin receptor-binding" evidence="16">
    <location>
        <begin position="1418"/>
        <end position="1507"/>
    </location>
</feature>
<dbReference type="PANTHER" id="PTHR11412">
    <property type="entry name" value="MACROGLOBULIN / COMPLEMENT"/>
    <property type="match status" value="1"/>
</dbReference>
<comment type="subcellular location">
    <subcellularLocation>
        <location evidence="1">Secreted</location>
    </subcellularLocation>
</comment>
<dbReference type="Gene3D" id="2.20.130.20">
    <property type="match status" value="1"/>
</dbReference>
<dbReference type="SMART" id="SM01419">
    <property type="entry name" value="Thiol-ester_cl"/>
    <property type="match status" value="1"/>
</dbReference>
<dbReference type="Pfam" id="PF07703">
    <property type="entry name" value="A2M_BRD"/>
    <property type="match status" value="1"/>
</dbReference>
<evidence type="ECO:0000256" key="5">
    <source>
        <dbReference type="ARBA" id="ARBA00022729"/>
    </source>
</evidence>
<dbReference type="InterPro" id="IPR019742">
    <property type="entry name" value="MacrogloblnA2_CS"/>
</dbReference>
<dbReference type="GO" id="GO:0005615">
    <property type="term" value="C:extracellular space"/>
    <property type="evidence" value="ECO:0007669"/>
    <property type="project" value="InterPro"/>
</dbReference>
<dbReference type="EMBL" id="LC009009">
    <property type="protein sequence ID" value="BAR45588.1"/>
    <property type="molecule type" value="mRNA"/>
</dbReference>
<dbReference type="InterPro" id="IPR050473">
    <property type="entry name" value="A2M/Complement_sys"/>
</dbReference>
<protein>
    <recommendedName>
        <fullName evidence="11">TEP1-F</fullName>
    </recommendedName>
</protein>